<dbReference type="PATRIC" id="fig|1544798.3.peg.867"/>
<keyword evidence="1" id="KW-0732">Signal</keyword>
<dbReference type="EMBL" id="JRHC01000001">
    <property type="protein sequence ID" value="KJF44675.1"/>
    <property type="molecule type" value="Genomic_DNA"/>
</dbReference>
<evidence type="ECO:0000259" key="2">
    <source>
        <dbReference type="Pfam" id="PF01364"/>
    </source>
</evidence>
<dbReference type="InterPro" id="IPR026444">
    <property type="entry name" value="Secre_tail"/>
</dbReference>
<organism evidence="3 4">
    <name type="scientific">Draconibacterium sediminis</name>
    <dbReference type="NCBI Taxonomy" id="1544798"/>
    <lineage>
        <taxon>Bacteria</taxon>
        <taxon>Pseudomonadati</taxon>
        <taxon>Bacteroidota</taxon>
        <taxon>Bacteroidia</taxon>
        <taxon>Marinilabiliales</taxon>
        <taxon>Prolixibacteraceae</taxon>
        <taxon>Draconibacterium</taxon>
    </lineage>
</organism>
<dbReference type="STRING" id="1544798.LH29_04260"/>
<evidence type="ECO:0000313" key="4">
    <source>
        <dbReference type="Proteomes" id="UP000032544"/>
    </source>
</evidence>
<feature type="domain" description="Gingipain" evidence="2">
    <location>
        <begin position="554"/>
        <end position="914"/>
    </location>
</feature>
<dbReference type="Gene3D" id="3.40.50.10390">
    <property type="entry name" value="Gingipain r, domain 1"/>
    <property type="match status" value="1"/>
</dbReference>
<dbReference type="InterPro" id="IPR029031">
    <property type="entry name" value="Gingipain_N_sf"/>
</dbReference>
<dbReference type="CDD" id="cd02258">
    <property type="entry name" value="Peptidase_C25_N"/>
    <property type="match status" value="1"/>
</dbReference>
<dbReference type="SUPFAM" id="SSF52129">
    <property type="entry name" value="Caspase-like"/>
    <property type="match status" value="1"/>
</dbReference>
<dbReference type="InterPro" id="IPR001769">
    <property type="entry name" value="Gingipain"/>
</dbReference>
<evidence type="ECO:0000256" key="1">
    <source>
        <dbReference type="ARBA" id="ARBA00022729"/>
    </source>
</evidence>
<comment type="caution">
    <text evidence="3">The sequence shown here is derived from an EMBL/GenBank/DDBJ whole genome shotgun (WGS) entry which is preliminary data.</text>
</comment>
<protein>
    <recommendedName>
        <fullName evidence="2">Gingipain domain-containing protein</fullName>
    </recommendedName>
</protein>
<proteinExistence type="predicted"/>
<name>A0A0D8JCG1_9BACT</name>
<gene>
    <name evidence="3" type="ORF">LH29_04260</name>
</gene>
<accession>A0A0D8JCG1</accession>
<keyword evidence="4" id="KW-1185">Reference proteome</keyword>
<dbReference type="InterPro" id="IPR029030">
    <property type="entry name" value="Caspase-like_dom_sf"/>
</dbReference>
<dbReference type="Gene3D" id="3.40.50.1460">
    <property type="match status" value="1"/>
</dbReference>
<dbReference type="Proteomes" id="UP000032544">
    <property type="component" value="Unassembled WGS sequence"/>
</dbReference>
<dbReference type="AlphaFoldDB" id="A0A0D8JCG1"/>
<dbReference type="GO" id="GO:0008234">
    <property type="term" value="F:cysteine-type peptidase activity"/>
    <property type="evidence" value="ECO:0007669"/>
    <property type="project" value="InterPro"/>
</dbReference>
<dbReference type="Gene3D" id="2.60.120.260">
    <property type="entry name" value="Galactose-binding domain-like"/>
    <property type="match status" value="1"/>
</dbReference>
<reference evidence="3 4" key="1">
    <citation type="submission" date="2014-09" db="EMBL/GenBank/DDBJ databases">
        <title>Draft Genome Sequence of Draconibacterium sp. JN14CK-3.</title>
        <authorList>
            <person name="Dong C."/>
            <person name="Lai Q."/>
            <person name="Shao Z."/>
        </authorList>
    </citation>
    <scope>NUCLEOTIDE SEQUENCE [LARGE SCALE GENOMIC DNA]</scope>
    <source>
        <strain evidence="3 4">JN14CK-3</strain>
    </source>
</reference>
<dbReference type="GO" id="GO:0006508">
    <property type="term" value="P:proteolysis"/>
    <property type="evidence" value="ECO:0007669"/>
    <property type="project" value="InterPro"/>
</dbReference>
<sequence>MLNRGWFAALFAIFECGSRLQAYIIDRDFMNKYILLLFVFLLGFAVNDVHNEIIVLSWQENPGRHDGEVLEFFENADISGDLAHLALPVYTRLYKLENPNKILRFSIRNPVFEEVSDSIKKLLAVEIPSELQVTTSVLQSGNEKKIELQIIPLKEENGKIYRLKSFELRAAPDVYKKSVQTINWKSESVLATGNWVKIRATGKGIYKIPHSRLIDWGFSDPAQVGVFGSGGKIQSEDPGEIDYDDLEECAVWTASNNGEQCLFFYAPGITEWDLNTSGIFSHRSNEYTTQGYFFLGNTGTPKQPETLDNVSDEITHSTSTFDCLDLIEYEKYNLLELGSGKRWFGDRFTNGGSKSYTFTISDPAEGSTAKLTVSGAARSFRSSNFSVAAEGAEAGTVSFRSVDTGETYGIYADSEKATMDVGLSEGEQEIRVTYNAANSSAEAWLDYIELNYRRNIVAGDSPLFFRDSESVGAGSIVEFQIANAEDATKVLDVSDINNAKEINAVLNGAELRFKQEASELKEYVVFNTTGSFPEPAFVEEVENQNLHAINTPEFLIISHSNFMSSAEELADFHRTQDGMSVEVVDVNAIYNEFSSGSKSATGIRNFIKMIYDRGNTLKYVLLFGDGSYDNRNITGSGLNFIPTYQSANSLDPLNSFVSDDYFVMLDAGERLSYGSIDLGIGRIPASTAYQAQLVVDKIKRYYEPDALGDWRNVVCMIGDDGDTGIHMRQSEQIADTLNRNHGEFITDKIFFDAYTEDVTPAGERYPDVNAAINERVEEGVLILNYIGHANNSFLAHEHVLEKGDINSWSNRNQLPIFVTATCEFSRFDADETSAGEEVLMNPNGGGIGLFSTTRVVTSGANFLLSRSFYRFIFAKDENGEHYRMGDVMRLAKSNLANGINKRNFSLLADPALKLSYPKYQVITTSINGADATSSPDTIGTLEKITIEGYVADYFDKRIDDFNGEITHTVYDKEIDMTTLGNGDDNRPLTFQVQNNIIYSGTTSVTNGNFSFSFVVPKDISYKIGSGKIMYYAQNGEEDAHGAFTNFSIGGEGSNIADNSGPEIQLYLDSEDFQSGDKTGKNPTLLAYLSDENGINTVGTGIGHDITAVIDNDYSKVYVLNNYYQAEKDDYTSGSLQFPLNNLSVGKHTLSLKAWDVANNSTEVEIEFEVTGDFIINEISNYPNPITNYTYFVIGHNQAGESFSAVFDIYNINGKLIDQFETEISSNGSTTNPVRWDLSESKIPLTQGVYVYQVFLKNNEGVIASKSGKLLVM</sequence>
<dbReference type="NCBIfam" id="NF033707">
    <property type="entry name" value="T9SS_sortase"/>
    <property type="match status" value="1"/>
</dbReference>
<evidence type="ECO:0000313" key="3">
    <source>
        <dbReference type="EMBL" id="KJF44675.1"/>
    </source>
</evidence>
<dbReference type="Pfam" id="PF01364">
    <property type="entry name" value="Peptidase_C25"/>
    <property type="match status" value="1"/>
</dbReference>
<dbReference type="NCBIfam" id="TIGR04183">
    <property type="entry name" value="Por_Secre_tail"/>
    <property type="match status" value="1"/>
</dbReference>